<evidence type="ECO:0000313" key="3">
    <source>
        <dbReference type="Proteomes" id="UP000015105"/>
    </source>
</evidence>
<reference evidence="3" key="1">
    <citation type="journal article" date="2014" name="Science">
        <title>Ancient hybridizations among the ancestral genomes of bread wheat.</title>
        <authorList>
            <consortium name="International Wheat Genome Sequencing Consortium,"/>
            <person name="Marcussen T."/>
            <person name="Sandve S.R."/>
            <person name="Heier L."/>
            <person name="Spannagl M."/>
            <person name="Pfeifer M."/>
            <person name="Jakobsen K.S."/>
            <person name="Wulff B.B."/>
            <person name="Steuernagel B."/>
            <person name="Mayer K.F."/>
            <person name="Olsen O.A."/>
        </authorList>
    </citation>
    <scope>NUCLEOTIDE SEQUENCE [LARGE SCALE GENOMIC DNA]</scope>
    <source>
        <strain evidence="3">cv. AL8/78</strain>
    </source>
</reference>
<dbReference type="InterPro" id="IPR012340">
    <property type="entry name" value="NA-bd_OB-fold"/>
</dbReference>
<dbReference type="InterPro" id="IPR048970">
    <property type="entry name" value="OB_Ssb-like"/>
</dbReference>
<dbReference type="EnsemblPlants" id="AET1Gv20001200.3">
    <property type="protein sequence ID" value="AET1Gv20001200.3"/>
    <property type="gene ID" value="AET1Gv20001200"/>
</dbReference>
<feature type="domain" description="Single-stranded DNA binding protein Ssb-like OB fold" evidence="1">
    <location>
        <begin position="21"/>
        <end position="111"/>
    </location>
</feature>
<sequence>SIGCVLFRQRAAMTFDKVEELRPGTYGHNLQLRVLSAKPVVLHRPQGGRAGGNMRIAECIVGDDTGVVVFTARNEQVDIMKPGAVVEARKARVDMYKGSMRLAVDKWGTLKAAESPADFKVKEDNNVSLVEFELITVMQ</sequence>
<dbReference type="PANTHER" id="PTHR31472">
    <property type="entry name" value="OS05G0244600 PROTEIN"/>
    <property type="match status" value="1"/>
</dbReference>
<dbReference type="CDD" id="cd04491">
    <property type="entry name" value="SoSSB_OBF"/>
    <property type="match status" value="1"/>
</dbReference>
<reference evidence="3" key="2">
    <citation type="journal article" date="2017" name="Nat. Plants">
        <title>The Aegilops tauschii genome reveals multiple impacts of transposons.</title>
        <authorList>
            <person name="Zhao G."/>
            <person name="Zou C."/>
            <person name="Li K."/>
            <person name="Wang K."/>
            <person name="Li T."/>
            <person name="Gao L."/>
            <person name="Zhang X."/>
            <person name="Wang H."/>
            <person name="Yang Z."/>
            <person name="Liu X."/>
            <person name="Jiang W."/>
            <person name="Mao L."/>
            <person name="Kong X."/>
            <person name="Jiao Y."/>
            <person name="Jia J."/>
        </authorList>
    </citation>
    <scope>NUCLEOTIDE SEQUENCE [LARGE SCALE GENOMIC DNA]</scope>
    <source>
        <strain evidence="3">cv. AL8/78</strain>
    </source>
</reference>
<reference evidence="2" key="3">
    <citation type="journal article" date="2017" name="Nature">
        <title>Genome sequence of the progenitor of the wheat D genome Aegilops tauschii.</title>
        <authorList>
            <person name="Luo M.C."/>
            <person name="Gu Y.Q."/>
            <person name="Puiu D."/>
            <person name="Wang H."/>
            <person name="Twardziok S.O."/>
            <person name="Deal K.R."/>
            <person name="Huo N."/>
            <person name="Zhu T."/>
            <person name="Wang L."/>
            <person name="Wang Y."/>
            <person name="McGuire P.E."/>
            <person name="Liu S."/>
            <person name="Long H."/>
            <person name="Ramasamy R.K."/>
            <person name="Rodriguez J.C."/>
            <person name="Van S.L."/>
            <person name="Yuan L."/>
            <person name="Wang Z."/>
            <person name="Xia Z."/>
            <person name="Xiao L."/>
            <person name="Anderson O.D."/>
            <person name="Ouyang S."/>
            <person name="Liang Y."/>
            <person name="Zimin A.V."/>
            <person name="Pertea G."/>
            <person name="Qi P."/>
            <person name="Bennetzen J.L."/>
            <person name="Dai X."/>
            <person name="Dawson M.W."/>
            <person name="Muller H.G."/>
            <person name="Kugler K."/>
            <person name="Rivarola-Duarte L."/>
            <person name="Spannagl M."/>
            <person name="Mayer K.F.X."/>
            <person name="Lu F.H."/>
            <person name="Bevan M.W."/>
            <person name="Leroy P."/>
            <person name="Li P."/>
            <person name="You F.M."/>
            <person name="Sun Q."/>
            <person name="Liu Z."/>
            <person name="Lyons E."/>
            <person name="Wicker T."/>
            <person name="Salzberg S.L."/>
            <person name="Devos K.M."/>
            <person name="Dvorak J."/>
        </authorList>
    </citation>
    <scope>NUCLEOTIDE SEQUENCE [LARGE SCALE GENOMIC DNA]</scope>
    <source>
        <strain evidence="2">cv. AL8/78</strain>
    </source>
</reference>
<evidence type="ECO:0000259" key="1">
    <source>
        <dbReference type="Pfam" id="PF21473"/>
    </source>
</evidence>
<dbReference type="PANTHER" id="PTHR31472:SF4">
    <property type="entry name" value="OS05G0100800 PROTEIN"/>
    <property type="match status" value="1"/>
</dbReference>
<dbReference type="Pfam" id="PF21473">
    <property type="entry name" value="OB_Ssb-like"/>
    <property type="match status" value="1"/>
</dbReference>
<dbReference type="SUPFAM" id="SSF50249">
    <property type="entry name" value="Nucleic acid-binding proteins"/>
    <property type="match status" value="1"/>
</dbReference>
<dbReference type="Gramene" id="AET1Gv20001200.3">
    <property type="protein sequence ID" value="AET1Gv20001200.3"/>
    <property type="gene ID" value="AET1Gv20001200"/>
</dbReference>
<reference evidence="2" key="4">
    <citation type="submission" date="2019-03" db="UniProtKB">
        <authorList>
            <consortium name="EnsemblPlants"/>
        </authorList>
    </citation>
    <scope>IDENTIFICATION</scope>
</reference>
<name>A0A452XHQ0_AEGTS</name>
<protein>
    <recommendedName>
        <fullName evidence="1">Single-stranded DNA binding protein Ssb-like OB fold domain-containing protein</fullName>
    </recommendedName>
</protein>
<keyword evidence="3" id="KW-1185">Reference proteome</keyword>
<accession>A0A452XHQ0</accession>
<dbReference type="AlphaFoldDB" id="A0A452XHQ0"/>
<proteinExistence type="predicted"/>
<evidence type="ECO:0000313" key="2">
    <source>
        <dbReference type="EnsemblPlants" id="AET1Gv20001200.3"/>
    </source>
</evidence>
<dbReference type="Gene3D" id="2.40.50.140">
    <property type="entry name" value="Nucleic acid-binding proteins"/>
    <property type="match status" value="1"/>
</dbReference>
<reference evidence="2" key="5">
    <citation type="journal article" date="2021" name="G3 (Bethesda)">
        <title>Aegilops tauschii genome assembly Aet v5.0 features greater sequence contiguity and improved annotation.</title>
        <authorList>
            <person name="Wang L."/>
            <person name="Zhu T."/>
            <person name="Rodriguez J.C."/>
            <person name="Deal K.R."/>
            <person name="Dubcovsky J."/>
            <person name="McGuire P.E."/>
            <person name="Lux T."/>
            <person name="Spannagl M."/>
            <person name="Mayer K.F.X."/>
            <person name="Baldrich P."/>
            <person name="Meyers B.C."/>
            <person name="Huo N."/>
            <person name="Gu Y.Q."/>
            <person name="Zhou H."/>
            <person name="Devos K.M."/>
            <person name="Bennetzen J.L."/>
            <person name="Unver T."/>
            <person name="Budak H."/>
            <person name="Gulick P.J."/>
            <person name="Galiba G."/>
            <person name="Kalapos B."/>
            <person name="Nelson D.R."/>
            <person name="Li P."/>
            <person name="You F.M."/>
            <person name="Luo M.C."/>
            <person name="Dvorak J."/>
        </authorList>
    </citation>
    <scope>NUCLEOTIDE SEQUENCE [LARGE SCALE GENOMIC DNA]</scope>
    <source>
        <strain evidence="2">cv. AL8/78</strain>
    </source>
</reference>
<dbReference type="Proteomes" id="UP000015105">
    <property type="component" value="Chromosome 1D"/>
</dbReference>
<organism evidence="2 3">
    <name type="scientific">Aegilops tauschii subsp. strangulata</name>
    <name type="common">Goatgrass</name>
    <dbReference type="NCBI Taxonomy" id="200361"/>
    <lineage>
        <taxon>Eukaryota</taxon>
        <taxon>Viridiplantae</taxon>
        <taxon>Streptophyta</taxon>
        <taxon>Embryophyta</taxon>
        <taxon>Tracheophyta</taxon>
        <taxon>Spermatophyta</taxon>
        <taxon>Magnoliopsida</taxon>
        <taxon>Liliopsida</taxon>
        <taxon>Poales</taxon>
        <taxon>Poaceae</taxon>
        <taxon>BOP clade</taxon>
        <taxon>Pooideae</taxon>
        <taxon>Triticodae</taxon>
        <taxon>Triticeae</taxon>
        <taxon>Triticinae</taxon>
        <taxon>Aegilops</taxon>
    </lineage>
</organism>